<feature type="region of interest" description="Disordered" evidence="1">
    <location>
        <begin position="1136"/>
        <end position="1157"/>
    </location>
</feature>
<feature type="compositionally biased region" description="Polar residues" evidence="1">
    <location>
        <begin position="141"/>
        <end position="150"/>
    </location>
</feature>
<feature type="region of interest" description="Disordered" evidence="1">
    <location>
        <begin position="1"/>
        <end position="624"/>
    </location>
</feature>
<gene>
    <name evidence="2" type="ORF">ASPCAL04143</name>
</gene>
<feature type="compositionally biased region" description="Pro residues" evidence="1">
    <location>
        <begin position="519"/>
        <end position="531"/>
    </location>
</feature>
<reference evidence="3" key="1">
    <citation type="journal article" date="2016" name="Genome Announc.">
        <title>Draft genome sequences of fungus Aspergillus calidoustus.</title>
        <authorList>
            <person name="Horn F."/>
            <person name="Linde J."/>
            <person name="Mattern D.J."/>
            <person name="Walther G."/>
            <person name="Guthke R."/>
            <person name="Scherlach K."/>
            <person name="Martin K."/>
            <person name="Brakhage A.A."/>
            <person name="Petzke L."/>
            <person name="Valiante V."/>
        </authorList>
    </citation>
    <scope>NUCLEOTIDE SEQUENCE [LARGE SCALE GENOMIC DNA]</scope>
    <source>
        <strain evidence="3">SF006504</strain>
    </source>
</reference>
<sequence length="1318" mass="140990">MFRRKRSASQHRPNLSTSSSQSAQSAATRAFLQSQPSSNNLSSAAAAAALRTLTPTPTPVENVQTKRMLQRKSSISSQPATSGSPILRPSSRNGLRRVNSSGSMSARTFRDQSPGRPTSSYGTPGAPAVAPPLPAIPTEFTGRNNQSRRSVSLGPNAWSSNSRTQAAEEQASEIKPLERLSDSPTPGVRKTSPEHQRSESRNSINFSYPMNSRANSPTIPSGFPDRREEVIAGGRNGRSTSEEASHNKRTLAEPGKAVRQQSHGTGPASPASPGSPGSPGRNQRTAGTALLAAQAAIVHRHDEPNTPPVASRPTRQREQAVAVERSPSRSPASVDISMRPLVKKPSAVTEERQPKARQQPEPPKELKAAAAAAQLPRPQTPPVVETSKEQLKTPPVSPPQPHLAVELDGGSPPASLRQSASPGRSARFPSQLAVMSLPGEQLHQPPPRSVSPAKSALKRNSSLSPDGRIHGILRPGPPLSELSDATSVASDDGSRIIRKKSVKVSFDDEAEVVGLAADPPTPPEDPIPESPPGKSKPKSSWFNLHKRKSSPKRSADVDEFDGILKPRAALPSFGSIRAGRDGAKPEPLPQDLDDDESTSSDEDHHVGFSNDHAIGSIVSPTVPENVQKQVPIDNALPATTHIAAKDVLEAHEENISVGESNSEPAYFHKTPLSPLQEVPSEQNLPLEPEQTLETPDITLQPATPELEKGRQSLEEYDEAAEYPQLPEEVDSKADRQKKGKPKSFGESDDDSSDSVYSDAEEGYDGDGFASINAILDRESAPEHSAAAKPELTTSPKDEGHQADQTGDEFPATCQIAHVDSPALEDSRRSTSGSPELIEPLSVAEPLAQPEPERTVSHGELPRSSMMPVEVYTISHVQDEDDFKEVDKRYQQPETNTYSAPKPRDQDMKRSSSSAPSTRKETDGPNGEVNGNGPNANLPQRTLSNGSDSSSSFTRVRRPSRGGMGMRRTLRGSQTSSSVPASPMRASGSPVESRPLPSGLGAGTMRTTLRGSGPRKDKPSLFSSGKSQKGKGMRGSGTPFRSRFEDSDSDSDGGVQNRLIRHRPTRSMSDNDMRPVRGIPRRKGAHDGDSTELEDSSEGESRPSSAPRTPARRAQRAEPAHEEKVALAALARSRGMTEQELDELLNRGSTGSSRKPTLLNRLSMRKSKFPVQRGKLQPPGLAANGAISEHPQSPVQGFEGNDSYKATITANPASPSGLLKKSPRKAAGDAWPLGSAQGEPIDSGIGSTPTPSTIQHVQRPAASDGASVNGNKANSNNFQFAPNEDQSVVNGHRASDVVIEGSGRKKRFQRLRNAFKMRG</sequence>
<keyword evidence="3" id="KW-1185">Reference proteome</keyword>
<feature type="compositionally biased region" description="Acidic residues" evidence="1">
    <location>
        <begin position="591"/>
        <end position="600"/>
    </location>
</feature>
<dbReference type="OrthoDB" id="5423926at2759"/>
<dbReference type="Proteomes" id="UP000054771">
    <property type="component" value="Unassembled WGS sequence"/>
</dbReference>
<feature type="region of interest" description="Disordered" evidence="1">
    <location>
        <begin position="653"/>
        <end position="1122"/>
    </location>
</feature>
<feature type="compositionally biased region" description="Polar residues" evidence="1">
    <location>
        <begin position="157"/>
        <end position="167"/>
    </location>
</feature>
<feature type="compositionally biased region" description="Polar residues" evidence="1">
    <location>
        <begin position="1265"/>
        <end position="1288"/>
    </location>
</feature>
<feature type="compositionally biased region" description="Low complexity" evidence="1">
    <location>
        <begin position="262"/>
        <end position="296"/>
    </location>
</feature>
<evidence type="ECO:0000256" key="1">
    <source>
        <dbReference type="SAM" id="MobiDB-lite"/>
    </source>
</evidence>
<proteinExistence type="predicted"/>
<organism evidence="2 3">
    <name type="scientific">Aspergillus calidoustus</name>
    <dbReference type="NCBI Taxonomy" id="454130"/>
    <lineage>
        <taxon>Eukaryota</taxon>
        <taxon>Fungi</taxon>
        <taxon>Dikarya</taxon>
        <taxon>Ascomycota</taxon>
        <taxon>Pezizomycotina</taxon>
        <taxon>Eurotiomycetes</taxon>
        <taxon>Eurotiomycetidae</taxon>
        <taxon>Eurotiales</taxon>
        <taxon>Aspergillaceae</taxon>
        <taxon>Aspergillus</taxon>
        <taxon>Aspergillus subgen. Nidulantes</taxon>
    </lineage>
</organism>
<feature type="compositionally biased region" description="Low complexity" evidence="1">
    <location>
        <begin position="16"/>
        <end position="55"/>
    </location>
</feature>
<feature type="compositionally biased region" description="Acidic residues" evidence="1">
    <location>
        <begin position="746"/>
        <end position="764"/>
    </location>
</feature>
<evidence type="ECO:0000313" key="2">
    <source>
        <dbReference type="EMBL" id="CEL02982.1"/>
    </source>
</evidence>
<feature type="compositionally biased region" description="Polar residues" evidence="1">
    <location>
        <begin position="61"/>
        <end position="106"/>
    </location>
</feature>
<feature type="compositionally biased region" description="Basic and acidic residues" evidence="1">
    <location>
        <begin position="850"/>
        <end position="860"/>
    </location>
</feature>
<feature type="compositionally biased region" description="Polar residues" evidence="1">
    <location>
        <begin position="1244"/>
        <end position="1255"/>
    </location>
</feature>
<feature type="compositionally biased region" description="Low complexity" evidence="1">
    <location>
        <begin position="368"/>
        <end position="377"/>
    </location>
</feature>
<dbReference type="EMBL" id="CDMC01000003">
    <property type="protein sequence ID" value="CEL02982.1"/>
    <property type="molecule type" value="Genomic_DNA"/>
</dbReference>
<evidence type="ECO:0000313" key="3">
    <source>
        <dbReference type="Proteomes" id="UP000054771"/>
    </source>
</evidence>
<feature type="compositionally biased region" description="Polar residues" evidence="1">
    <location>
        <begin position="937"/>
        <end position="953"/>
    </location>
</feature>
<dbReference type="OMA" id="DETMTPR"/>
<feature type="region of interest" description="Disordered" evidence="1">
    <location>
        <begin position="1207"/>
        <end position="1288"/>
    </location>
</feature>
<protein>
    <submittedName>
        <fullName evidence="2">Uncharacterized protein</fullName>
    </submittedName>
</protein>
<accession>A0A0U5FUL1</accession>
<feature type="compositionally biased region" description="Polar residues" evidence="1">
    <location>
        <begin position="201"/>
        <end position="219"/>
    </location>
</feature>
<feature type="compositionally biased region" description="Basic and acidic residues" evidence="1">
    <location>
        <begin position="191"/>
        <end position="200"/>
    </location>
</feature>
<feature type="compositionally biased region" description="Low complexity" evidence="1">
    <location>
        <begin position="923"/>
        <end position="936"/>
    </location>
</feature>
<name>A0A0U5FUL1_ASPCI</name>